<dbReference type="Gene3D" id="3.80.10.10">
    <property type="entry name" value="Ribonuclease Inhibitor"/>
    <property type="match status" value="1"/>
</dbReference>
<dbReference type="InterPro" id="IPR013210">
    <property type="entry name" value="LRR_N_plant-typ"/>
</dbReference>
<dbReference type="Proteomes" id="UP000027120">
    <property type="component" value="Unassembled WGS sequence"/>
</dbReference>
<proteinExistence type="predicted"/>
<evidence type="ECO:0000313" key="4">
    <source>
        <dbReference type="EMBL" id="KDO47435.1"/>
    </source>
</evidence>
<evidence type="ECO:0000256" key="2">
    <source>
        <dbReference type="ARBA" id="ARBA00022737"/>
    </source>
</evidence>
<dbReference type="Pfam" id="PF08263">
    <property type="entry name" value="LRRNT_2"/>
    <property type="match status" value="1"/>
</dbReference>
<protein>
    <recommendedName>
        <fullName evidence="3">Leucine-rich repeat-containing N-terminal plant-type domain-containing protein</fullName>
    </recommendedName>
</protein>
<keyword evidence="5" id="KW-1185">Reference proteome</keyword>
<name>A0A067E0N7_CITSI</name>
<organism evidence="4 5">
    <name type="scientific">Citrus sinensis</name>
    <name type="common">Sweet orange</name>
    <name type="synonym">Citrus aurantium var. sinensis</name>
    <dbReference type="NCBI Taxonomy" id="2711"/>
    <lineage>
        <taxon>Eukaryota</taxon>
        <taxon>Viridiplantae</taxon>
        <taxon>Streptophyta</taxon>
        <taxon>Embryophyta</taxon>
        <taxon>Tracheophyta</taxon>
        <taxon>Spermatophyta</taxon>
        <taxon>Magnoliopsida</taxon>
        <taxon>eudicotyledons</taxon>
        <taxon>Gunneridae</taxon>
        <taxon>Pentapetalae</taxon>
        <taxon>rosids</taxon>
        <taxon>malvids</taxon>
        <taxon>Sapindales</taxon>
        <taxon>Rutaceae</taxon>
        <taxon>Aurantioideae</taxon>
        <taxon>Citrus</taxon>
    </lineage>
</organism>
<evidence type="ECO:0000256" key="1">
    <source>
        <dbReference type="ARBA" id="ARBA00022614"/>
    </source>
</evidence>
<accession>A0A067E0N7</accession>
<dbReference type="InterPro" id="IPR032675">
    <property type="entry name" value="LRR_dom_sf"/>
</dbReference>
<keyword evidence="1" id="KW-0433">Leucine-rich repeat</keyword>
<feature type="non-terminal residue" evidence="4">
    <location>
        <position position="100"/>
    </location>
</feature>
<keyword evidence="2" id="KW-0677">Repeat</keyword>
<sequence>MGLLEIKAFIKSVSDMQYADAILVSWVDNRTSDCCSWERIKCNATTGWVMELSLSDAIRVNSNDVSDGFPIINMSLFVPFQELHVLDLWNNRFEGWEENK</sequence>
<dbReference type="EMBL" id="KK785177">
    <property type="protein sequence ID" value="KDO47435.1"/>
    <property type="molecule type" value="Genomic_DNA"/>
</dbReference>
<feature type="domain" description="Leucine-rich repeat-containing N-terminal plant-type" evidence="3">
    <location>
        <begin position="3"/>
        <end position="43"/>
    </location>
</feature>
<evidence type="ECO:0000259" key="3">
    <source>
        <dbReference type="Pfam" id="PF08263"/>
    </source>
</evidence>
<dbReference type="AlphaFoldDB" id="A0A067E0N7"/>
<evidence type="ECO:0000313" key="5">
    <source>
        <dbReference type="Proteomes" id="UP000027120"/>
    </source>
</evidence>
<reference evidence="4 5" key="1">
    <citation type="submission" date="2014-04" db="EMBL/GenBank/DDBJ databases">
        <authorList>
            <consortium name="International Citrus Genome Consortium"/>
            <person name="Gmitter F."/>
            <person name="Chen C."/>
            <person name="Farmerie W."/>
            <person name="Harkins T."/>
            <person name="Desany B."/>
            <person name="Mohiuddin M."/>
            <person name="Kodira C."/>
            <person name="Borodovsky M."/>
            <person name="Lomsadze A."/>
            <person name="Burns P."/>
            <person name="Jenkins J."/>
            <person name="Prochnik S."/>
            <person name="Shu S."/>
            <person name="Chapman J."/>
            <person name="Pitluck S."/>
            <person name="Schmutz J."/>
            <person name="Rokhsar D."/>
        </authorList>
    </citation>
    <scope>NUCLEOTIDE SEQUENCE</scope>
</reference>
<gene>
    <name evidence="4" type="ORF">CISIN_1g037422mg</name>
</gene>